<dbReference type="AlphaFoldDB" id="A2GKV8"/>
<evidence type="ECO:0000313" key="1">
    <source>
        <dbReference type="EMBL" id="EAX82210.1"/>
    </source>
</evidence>
<protein>
    <submittedName>
        <fullName evidence="1">Uncharacterized protein</fullName>
    </submittedName>
</protein>
<dbReference type="Proteomes" id="UP000001542">
    <property type="component" value="Unassembled WGS sequence"/>
</dbReference>
<organism evidence="1 2">
    <name type="scientific">Trichomonas vaginalis (strain ATCC PRA-98 / G3)</name>
    <dbReference type="NCBI Taxonomy" id="412133"/>
    <lineage>
        <taxon>Eukaryota</taxon>
        <taxon>Metamonada</taxon>
        <taxon>Parabasalia</taxon>
        <taxon>Trichomonadida</taxon>
        <taxon>Trichomonadidae</taxon>
        <taxon>Trichomonas</taxon>
    </lineage>
</organism>
<dbReference type="SUPFAM" id="SSF52833">
    <property type="entry name" value="Thioredoxin-like"/>
    <property type="match status" value="1"/>
</dbReference>
<dbReference type="VEuPathDB" id="TrichDB:TVAG_186890"/>
<sequence length="291" mass="34446">MLLFPQLSFYVTNKTTFMYFYQPSGQLMQSLKHEMYRLESKFKKSPDIDIKLINCQSHYITCKKIMKLNTLPHFFYFQNHTLTEYMGYKDAESMEEYINKEINNTEVFPKTIFRGNSTVRDRYVKTGACVISATMPQKFGFRIRQIFAEVSKNPRVIFIHDYIDEIPEEFYDVRIRNIHTRLNATNFYSPLQTQIVCDKFDQSDLDYIKSVQSTPPTAPLPGIDERNFELSKYFIDKYLHASIHDITEDHKRVVHDIITNEHQPLILDYLSTQAIILQAILKYRISLQTPQ</sequence>
<proteinExistence type="predicted"/>
<gene>
    <name evidence="1" type="ORF">TVAG_186890</name>
</gene>
<keyword evidence="2" id="KW-1185">Reference proteome</keyword>
<dbReference type="RefSeq" id="XP_001295140.1">
    <property type="nucleotide sequence ID" value="XM_001295139.1"/>
</dbReference>
<reference evidence="1" key="1">
    <citation type="submission" date="2006-10" db="EMBL/GenBank/DDBJ databases">
        <authorList>
            <person name="Amadeo P."/>
            <person name="Zhao Q."/>
            <person name="Wortman J."/>
            <person name="Fraser-Liggett C."/>
            <person name="Carlton J."/>
        </authorList>
    </citation>
    <scope>NUCLEOTIDE SEQUENCE</scope>
    <source>
        <strain evidence="1">G3</strain>
    </source>
</reference>
<dbReference type="KEGG" id="tva:4739837"/>
<dbReference type="Gene3D" id="3.40.30.10">
    <property type="entry name" value="Glutaredoxin"/>
    <property type="match status" value="1"/>
</dbReference>
<name>A2GKV8_TRIV3</name>
<dbReference type="VEuPathDB" id="TrichDB:TVAGG3_0483060"/>
<accession>A2GKV8</accession>
<evidence type="ECO:0000313" key="2">
    <source>
        <dbReference type="Proteomes" id="UP000001542"/>
    </source>
</evidence>
<dbReference type="SMR" id="A2GKV8"/>
<dbReference type="InterPro" id="IPR036249">
    <property type="entry name" value="Thioredoxin-like_sf"/>
</dbReference>
<reference evidence="1" key="2">
    <citation type="journal article" date="2007" name="Science">
        <title>Draft genome sequence of the sexually transmitted pathogen Trichomonas vaginalis.</title>
        <authorList>
            <person name="Carlton J.M."/>
            <person name="Hirt R.P."/>
            <person name="Silva J.C."/>
            <person name="Delcher A.L."/>
            <person name="Schatz M."/>
            <person name="Zhao Q."/>
            <person name="Wortman J.R."/>
            <person name="Bidwell S.L."/>
            <person name="Alsmark U.C.M."/>
            <person name="Besteiro S."/>
            <person name="Sicheritz-Ponten T."/>
            <person name="Noel C.J."/>
            <person name="Dacks J.B."/>
            <person name="Foster P.G."/>
            <person name="Simillion C."/>
            <person name="Van de Peer Y."/>
            <person name="Miranda-Saavedra D."/>
            <person name="Barton G.J."/>
            <person name="Westrop G.D."/>
            <person name="Mueller S."/>
            <person name="Dessi D."/>
            <person name="Fiori P.L."/>
            <person name="Ren Q."/>
            <person name="Paulsen I."/>
            <person name="Zhang H."/>
            <person name="Bastida-Corcuera F.D."/>
            <person name="Simoes-Barbosa A."/>
            <person name="Brown M.T."/>
            <person name="Hayes R.D."/>
            <person name="Mukherjee M."/>
            <person name="Okumura C.Y."/>
            <person name="Schneider R."/>
            <person name="Smith A.J."/>
            <person name="Vanacova S."/>
            <person name="Villalvazo M."/>
            <person name="Haas B.J."/>
            <person name="Pertea M."/>
            <person name="Feldblyum T.V."/>
            <person name="Utterback T.R."/>
            <person name="Shu C.L."/>
            <person name="Osoegawa K."/>
            <person name="de Jong P.J."/>
            <person name="Hrdy I."/>
            <person name="Horvathova L."/>
            <person name="Zubacova Z."/>
            <person name="Dolezal P."/>
            <person name="Malik S.B."/>
            <person name="Logsdon J.M. Jr."/>
            <person name="Henze K."/>
            <person name="Gupta A."/>
            <person name="Wang C.C."/>
            <person name="Dunne R.L."/>
            <person name="Upcroft J.A."/>
            <person name="Upcroft P."/>
            <person name="White O."/>
            <person name="Salzberg S.L."/>
            <person name="Tang P."/>
            <person name="Chiu C.-H."/>
            <person name="Lee Y.-S."/>
            <person name="Embley T.M."/>
            <person name="Coombs G.H."/>
            <person name="Mottram J.C."/>
            <person name="Tachezy J."/>
            <person name="Fraser-Liggett C.M."/>
            <person name="Johnson P.J."/>
        </authorList>
    </citation>
    <scope>NUCLEOTIDE SEQUENCE [LARGE SCALE GENOMIC DNA]</scope>
    <source>
        <strain evidence="1">G3</strain>
    </source>
</reference>
<dbReference type="EMBL" id="DS116891">
    <property type="protein sequence ID" value="EAX82210.1"/>
    <property type="molecule type" value="Genomic_DNA"/>
</dbReference>
<dbReference type="InParanoid" id="A2GKV8"/>